<feature type="transmembrane region" description="Helical" evidence="6">
    <location>
        <begin position="65"/>
        <end position="89"/>
    </location>
</feature>
<dbReference type="PANTHER" id="PTHR33529:SF6">
    <property type="entry name" value="YJGP_YJGQ FAMILY PERMEASE"/>
    <property type="match status" value="1"/>
</dbReference>
<keyword evidence="4 6" id="KW-1133">Transmembrane helix</keyword>
<feature type="transmembrane region" description="Helical" evidence="6">
    <location>
        <begin position="20"/>
        <end position="45"/>
    </location>
</feature>
<dbReference type="Pfam" id="PF03739">
    <property type="entry name" value="LptF_LptG"/>
    <property type="match status" value="1"/>
</dbReference>
<feature type="transmembrane region" description="Helical" evidence="6">
    <location>
        <begin position="109"/>
        <end position="129"/>
    </location>
</feature>
<evidence type="ECO:0000256" key="5">
    <source>
        <dbReference type="ARBA" id="ARBA00023136"/>
    </source>
</evidence>
<name>Q7U773_PARMW</name>
<evidence type="ECO:0000256" key="6">
    <source>
        <dbReference type="SAM" id="Phobius"/>
    </source>
</evidence>
<dbReference type="KEGG" id="syw:SYNW1113"/>
<keyword evidence="5 6" id="KW-0472">Membrane</keyword>
<evidence type="ECO:0000256" key="2">
    <source>
        <dbReference type="ARBA" id="ARBA00022475"/>
    </source>
</evidence>
<accession>Q7U773</accession>
<evidence type="ECO:0000256" key="1">
    <source>
        <dbReference type="ARBA" id="ARBA00004651"/>
    </source>
</evidence>
<dbReference type="PANTHER" id="PTHR33529">
    <property type="entry name" value="SLR0882 PROTEIN-RELATED"/>
    <property type="match status" value="1"/>
</dbReference>
<comment type="subcellular location">
    <subcellularLocation>
        <location evidence="1">Cell membrane</location>
        <topology evidence="1">Multi-pass membrane protein</topology>
    </subcellularLocation>
</comment>
<gene>
    <name evidence="7" type="ordered locus">SYNW1113</name>
</gene>
<dbReference type="eggNOG" id="COG0795">
    <property type="taxonomic scope" value="Bacteria"/>
</dbReference>
<proteinExistence type="predicted"/>
<dbReference type="InterPro" id="IPR005495">
    <property type="entry name" value="LptG/LptF_permease"/>
</dbReference>
<dbReference type="EMBL" id="BX569692">
    <property type="protein sequence ID" value="CAE07628.1"/>
    <property type="molecule type" value="Genomic_DNA"/>
</dbReference>
<dbReference type="Proteomes" id="UP000001422">
    <property type="component" value="Chromosome"/>
</dbReference>
<sequence>MIAALNRWCRRIPLLDRWLVGEILAPLLFAVAAFTVVGLSIGVMFELVRRLVEDGLPAWTALQVMLLSLPRFLVLSFPMATLFATLLAYSKLTANSELTALRSVGVSTVRLVVPALVLSALLTGMTLLFNDVIVPQANTQAEVTLQKALGRALATEKGKDIIYSRFGRVREPGSERSGRGLKQLFYSRRFDKGEMVDVTVLDFSRAGFRQMLVAERALWNEGEAKWEFRDGQILTLNLNGSTTRVDFDRYLYPLSSGPLKVARLPDDANNMTIAEAIEAERVEAEAGNLKAARKLQVRIQEKFTFPMACVVFGLIGSSLGSRPGSRTSRSQGFGISILLILGYYALSFSFSSLGVKGVLPALLAAWLPVLISLGAGTLLLRQASR</sequence>
<dbReference type="GO" id="GO:0015920">
    <property type="term" value="P:lipopolysaccharide transport"/>
    <property type="evidence" value="ECO:0007669"/>
    <property type="project" value="TreeGrafter"/>
</dbReference>
<evidence type="ECO:0000313" key="7">
    <source>
        <dbReference type="EMBL" id="CAE07628.1"/>
    </source>
</evidence>
<keyword evidence="3 6" id="KW-0812">Transmembrane</keyword>
<feature type="transmembrane region" description="Helical" evidence="6">
    <location>
        <begin position="333"/>
        <end position="353"/>
    </location>
</feature>
<dbReference type="HOGENOM" id="CLU_028799_3_1_3"/>
<dbReference type="RefSeq" id="WP_011127978.1">
    <property type="nucleotide sequence ID" value="NC_005070.1"/>
</dbReference>
<dbReference type="STRING" id="84588.SYNW1113"/>
<protein>
    <submittedName>
        <fullName evidence="7">Possible permease</fullName>
    </submittedName>
</protein>
<reference evidence="7 8" key="1">
    <citation type="journal article" date="2003" name="Nature">
        <title>The genome of a motile marine Synechococcus.</title>
        <authorList>
            <person name="Palenik B."/>
            <person name="Brahamsha B."/>
            <person name="Larimer F."/>
            <person name="Land M."/>
            <person name="Hauser L."/>
            <person name="Chain P."/>
            <person name="Lamerdin J."/>
            <person name="Regala W."/>
            <person name="Allen E.A."/>
            <person name="McCarren J."/>
            <person name="Paulsen I."/>
            <person name="Dufresne A."/>
            <person name="Partensky F."/>
            <person name="Webb E."/>
            <person name="Waterbury J."/>
        </authorList>
    </citation>
    <scope>NUCLEOTIDE SEQUENCE [LARGE SCALE GENOMIC DNA]</scope>
    <source>
        <strain evidence="7 8">WH8102</strain>
    </source>
</reference>
<keyword evidence="2" id="KW-1003">Cell membrane</keyword>
<evidence type="ECO:0000313" key="8">
    <source>
        <dbReference type="Proteomes" id="UP000001422"/>
    </source>
</evidence>
<evidence type="ECO:0000256" key="3">
    <source>
        <dbReference type="ARBA" id="ARBA00022692"/>
    </source>
</evidence>
<organism evidence="7 8">
    <name type="scientific">Parasynechococcus marenigrum (strain WH8102)</name>
    <dbReference type="NCBI Taxonomy" id="84588"/>
    <lineage>
        <taxon>Bacteria</taxon>
        <taxon>Bacillati</taxon>
        <taxon>Cyanobacteriota</taxon>
        <taxon>Cyanophyceae</taxon>
        <taxon>Synechococcales</taxon>
        <taxon>Prochlorococcaceae</taxon>
        <taxon>Parasynechococcus</taxon>
        <taxon>Parasynechococcus marenigrum</taxon>
    </lineage>
</organism>
<dbReference type="GO" id="GO:0043190">
    <property type="term" value="C:ATP-binding cassette (ABC) transporter complex"/>
    <property type="evidence" value="ECO:0007669"/>
    <property type="project" value="TreeGrafter"/>
</dbReference>
<dbReference type="AlphaFoldDB" id="Q7U773"/>
<feature type="transmembrane region" description="Helical" evidence="6">
    <location>
        <begin position="359"/>
        <end position="380"/>
    </location>
</feature>
<evidence type="ECO:0000256" key="4">
    <source>
        <dbReference type="ARBA" id="ARBA00022989"/>
    </source>
</evidence>
<keyword evidence="8" id="KW-1185">Reference proteome</keyword>